<dbReference type="Pfam" id="PF01943">
    <property type="entry name" value="Polysacc_synt"/>
    <property type="match status" value="1"/>
</dbReference>
<feature type="transmembrane region" description="Helical" evidence="6">
    <location>
        <begin position="239"/>
        <end position="259"/>
    </location>
</feature>
<feature type="transmembrane region" description="Helical" evidence="6">
    <location>
        <begin position="89"/>
        <end position="113"/>
    </location>
</feature>
<feature type="transmembrane region" description="Helical" evidence="6">
    <location>
        <begin position="392"/>
        <end position="413"/>
    </location>
</feature>
<sequence>MTTQTKTFVKGAMILSLAGLIAKIFSALYRIPLAYLVGTEGIGYYTTVYPLYSLLVSASLVGIPNALSKLTSEKIAKEDYYNAHYIYKYSMIIISIFGAFISLFMVLGVDQIINMGDWPSESRYVIFGLAVSPIFISITGAFKGYFQGMQIMVPTAMTQIIENITKVVLGIGITYMLIQMNHSVPYSVGGAALGTSLGFLVSTLFIILYYIRKRKDINKQVMATARKKHIRFGEVAKKLIVIAIPITIVSAAYSIMNLIDSSTIYKRLGAIFIDKQQAVDMYGQMGNAFTIVNVPLTISLALMISIVPAVSVAVAKNNTADLVAKIKLAIRFALLLALPAAVGLFLLAEPIMELLYPTSAGYEYLMLYAVCLIFIILGQALAGILQGMGKYFFPLASLAISVVIKIIINYSLVASDLQLKGAIIGSICYYVVYVILNYLMIKRETKLKLNVIKIVIKPILSAGIMGLGVYVIYHGMYKLINSNTISTLLAIISGMIIYVIMLILTRTLQEEDFAFIPNNEKIIQKLKSMKLIK</sequence>
<dbReference type="PANTHER" id="PTHR30250:SF21">
    <property type="entry name" value="LIPID II FLIPPASE MURJ"/>
    <property type="match status" value="1"/>
</dbReference>
<dbReference type="PIRSF" id="PIRSF038958">
    <property type="entry name" value="PG_synth_SpoVB"/>
    <property type="match status" value="1"/>
</dbReference>
<dbReference type="Proteomes" id="UP000677305">
    <property type="component" value="Chromosome"/>
</dbReference>
<dbReference type="PANTHER" id="PTHR30250">
    <property type="entry name" value="PST FAMILY PREDICTED COLANIC ACID TRANSPORTER"/>
    <property type="match status" value="1"/>
</dbReference>
<keyword evidence="5 6" id="KW-0472">Membrane</keyword>
<keyword evidence="8" id="KW-1185">Reference proteome</keyword>
<proteinExistence type="predicted"/>
<keyword evidence="3 6" id="KW-0812">Transmembrane</keyword>
<name>A0A8J8M788_9FIRM</name>
<dbReference type="EMBL" id="CP058561">
    <property type="protein sequence ID" value="QUH27599.1"/>
    <property type="molecule type" value="Genomic_DNA"/>
</dbReference>
<reference evidence="7 8" key="1">
    <citation type="submission" date="2020-07" db="EMBL/GenBank/DDBJ databases">
        <title>Vallitalea guaymasensis genome.</title>
        <authorList>
            <person name="Postec A."/>
        </authorList>
    </citation>
    <scope>NUCLEOTIDE SEQUENCE [LARGE SCALE GENOMIC DNA]</scope>
    <source>
        <strain evidence="7 8">Ra1766G1</strain>
    </source>
</reference>
<dbReference type="InterPro" id="IPR050833">
    <property type="entry name" value="Poly_Biosynth_Transport"/>
</dbReference>
<accession>A0A8J8M788</accession>
<comment type="subcellular location">
    <subcellularLocation>
        <location evidence="1">Cell membrane</location>
        <topology evidence="1">Multi-pass membrane protein</topology>
    </subcellularLocation>
</comment>
<feature type="transmembrane region" description="Helical" evidence="6">
    <location>
        <begin position="49"/>
        <end position="68"/>
    </location>
</feature>
<gene>
    <name evidence="7" type="ORF">HYG85_01160</name>
</gene>
<dbReference type="CDD" id="cd13124">
    <property type="entry name" value="MATE_SpoVB_like"/>
    <property type="match status" value="1"/>
</dbReference>
<evidence type="ECO:0000256" key="5">
    <source>
        <dbReference type="ARBA" id="ARBA00023136"/>
    </source>
</evidence>
<evidence type="ECO:0000256" key="4">
    <source>
        <dbReference type="ARBA" id="ARBA00022989"/>
    </source>
</evidence>
<feature type="transmembrane region" description="Helical" evidence="6">
    <location>
        <begin position="12"/>
        <end position="29"/>
    </location>
</feature>
<feature type="transmembrane region" description="Helical" evidence="6">
    <location>
        <begin position="125"/>
        <end position="146"/>
    </location>
</feature>
<evidence type="ECO:0000256" key="3">
    <source>
        <dbReference type="ARBA" id="ARBA00022692"/>
    </source>
</evidence>
<evidence type="ECO:0000256" key="2">
    <source>
        <dbReference type="ARBA" id="ARBA00022475"/>
    </source>
</evidence>
<keyword evidence="2" id="KW-1003">Cell membrane</keyword>
<dbReference type="RefSeq" id="WP_212691943.1">
    <property type="nucleotide sequence ID" value="NZ_CP058561.1"/>
</dbReference>
<organism evidence="7 8">
    <name type="scientific">Vallitalea guaymasensis</name>
    <dbReference type="NCBI Taxonomy" id="1185412"/>
    <lineage>
        <taxon>Bacteria</taxon>
        <taxon>Bacillati</taxon>
        <taxon>Bacillota</taxon>
        <taxon>Clostridia</taxon>
        <taxon>Lachnospirales</taxon>
        <taxon>Vallitaleaceae</taxon>
        <taxon>Vallitalea</taxon>
    </lineage>
</organism>
<dbReference type="AlphaFoldDB" id="A0A8J8M788"/>
<evidence type="ECO:0000313" key="7">
    <source>
        <dbReference type="EMBL" id="QUH27599.1"/>
    </source>
</evidence>
<feature type="transmembrane region" description="Helical" evidence="6">
    <location>
        <begin position="364"/>
        <end position="385"/>
    </location>
</feature>
<feature type="transmembrane region" description="Helical" evidence="6">
    <location>
        <begin position="451"/>
        <end position="473"/>
    </location>
</feature>
<keyword evidence="4 6" id="KW-1133">Transmembrane helix</keyword>
<feature type="transmembrane region" description="Helical" evidence="6">
    <location>
        <begin position="485"/>
        <end position="504"/>
    </location>
</feature>
<evidence type="ECO:0000256" key="6">
    <source>
        <dbReference type="SAM" id="Phobius"/>
    </source>
</evidence>
<feature type="transmembrane region" description="Helical" evidence="6">
    <location>
        <begin position="190"/>
        <end position="211"/>
    </location>
</feature>
<protein>
    <submittedName>
        <fullName evidence="7">Polysaccharide biosynthesis protein</fullName>
    </submittedName>
</protein>
<dbReference type="GO" id="GO:0005886">
    <property type="term" value="C:plasma membrane"/>
    <property type="evidence" value="ECO:0007669"/>
    <property type="project" value="UniProtKB-SubCell"/>
</dbReference>
<evidence type="ECO:0000256" key="1">
    <source>
        <dbReference type="ARBA" id="ARBA00004651"/>
    </source>
</evidence>
<dbReference type="InterPro" id="IPR024923">
    <property type="entry name" value="PG_synth_SpoVB"/>
</dbReference>
<evidence type="ECO:0000313" key="8">
    <source>
        <dbReference type="Proteomes" id="UP000677305"/>
    </source>
</evidence>
<dbReference type="InterPro" id="IPR002797">
    <property type="entry name" value="Polysacc_synth"/>
</dbReference>
<feature type="transmembrane region" description="Helical" evidence="6">
    <location>
        <begin position="328"/>
        <end position="352"/>
    </location>
</feature>
<feature type="transmembrane region" description="Helical" evidence="6">
    <location>
        <begin position="167"/>
        <end position="184"/>
    </location>
</feature>
<feature type="transmembrane region" description="Helical" evidence="6">
    <location>
        <begin position="291"/>
        <end position="316"/>
    </location>
</feature>
<feature type="transmembrane region" description="Helical" evidence="6">
    <location>
        <begin position="419"/>
        <end position="439"/>
    </location>
</feature>
<dbReference type="KEGG" id="vgu:HYG85_01160"/>